<dbReference type="Proteomes" id="UP000887565">
    <property type="component" value="Unplaced"/>
</dbReference>
<accession>A0A915JWG9</accession>
<dbReference type="PANTHER" id="PTHR12824">
    <property type="entry name" value="GROUP XII SECRETORY PHOSPHOLIPASE A2 FAMILY MEMBER"/>
    <property type="match status" value="1"/>
</dbReference>
<dbReference type="Pfam" id="PF06951">
    <property type="entry name" value="PLA2G12"/>
    <property type="match status" value="1"/>
</dbReference>
<evidence type="ECO:0000313" key="3">
    <source>
        <dbReference type="WBParaSite" id="nRc.2.0.1.t30374-RA"/>
    </source>
</evidence>
<proteinExistence type="predicted"/>
<dbReference type="PANTHER" id="PTHR12824:SF8">
    <property type="entry name" value="GXIVSPLA2, ISOFORM A"/>
    <property type="match status" value="1"/>
</dbReference>
<dbReference type="Gene3D" id="1.20.90.10">
    <property type="entry name" value="Phospholipase A2 domain"/>
    <property type="match status" value="1"/>
</dbReference>
<keyword evidence="2" id="KW-1185">Reference proteome</keyword>
<organism evidence="2 3">
    <name type="scientific">Romanomermis culicivorax</name>
    <name type="common">Nematode worm</name>
    <dbReference type="NCBI Taxonomy" id="13658"/>
    <lineage>
        <taxon>Eukaryota</taxon>
        <taxon>Metazoa</taxon>
        <taxon>Ecdysozoa</taxon>
        <taxon>Nematoda</taxon>
        <taxon>Enoplea</taxon>
        <taxon>Dorylaimia</taxon>
        <taxon>Mermithida</taxon>
        <taxon>Mermithoidea</taxon>
        <taxon>Mermithidae</taxon>
        <taxon>Romanomermis</taxon>
    </lineage>
</organism>
<dbReference type="GO" id="GO:0005509">
    <property type="term" value="F:calcium ion binding"/>
    <property type="evidence" value="ECO:0007669"/>
    <property type="project" value="InterPro"/>
</dbReference>
<dbReference type="AlphaFoldDB" id="A0A915JWG9"/>
<protein>
    <submittedName>
        <fullName evidence="3">Group XIIA secretory phospholipase A2</fullName>
    </submittedName>
</protein>
<dbReference type="WBParaSite" id="nRc.2.0.1.t30374-RA">
    <property type="protein sequence ID" value="nRc.2.0.1.t30374-RA"/>
    <property type="gene ID" value="nRc.2.0.1.g30374"/>
</dbReference>
<dbReference type="GO" id="GO:0004623">
    <property type="term" value="F:phospholipase A2 activity"/>
    <property type="evidence" value="ECO:0007669"/>
    <property type="project" value="InterPro"/>
</dbReference>
<keyword evidence="1" id="KW-0732">Signal</keyword>
<dbReference type="InterPro" id="IPR010711">
    <property type="entry name" value="PLA2G12"/>
</dbReference>
<feature type="chain" id="PRO_5037321387" evidence="1">
    <location>
        <begin position="24"/>
        <end position="200"/>
    </location>
</feature>
<dbReference type="GO" id="GO:0016042">
    <property type="term" value="P:lipid catabolic process"/>
    <property type="evidence" value="ECO:0007669"/>
    <property type="project" value="InterPro"/>
</dbReference>
<evidence type="ECO:0000256" key="1">
    <source>
        <dbReference type="SAM" id="SignalP"/>
    </source>
</evidence>
<dbReference type="GO" id="GO:0050482">
    <property type="term" value="P:arachidonate secretion"/>
    <property type="evidence" value="ECO:0007669"/>
    <property type="project" value="InterPro"/>
</dbReference>
<dbReference type="SUPFAM" id="SSF48619">
    <property type="entry name" value="Phospholipase A2, PLA2"/>
    <property type="match status" value="1"/>
</dbReference>
<name>A0A915JWG9_ROMCU</name>
<dbReference type="InterPro" id="IPR036444">
    <property type="entry name" value="PLipase_A2_dom_sf"/>
</dbReference>
<feature type="signal peptide" evidence="1">
    <location>
        <begin position="1"/>
        <end position="23"/>
    </location>
</feature>
<sequence>MASLLEKLLFLILWSQIFVLCHGNDESNDTTTSSSSSYWSSWLYSYLSPSMSWSDIAQSVANYTLMADKVVQVLNRELCSGYYCSDGYKLVHNKNATTLISNGCGSYGYTIPSNMLPLVTSCCDRHDHCYGTCGRTRESCEDELEQCILKICDDMNRVSADESIFKGCQTIAYTFAGTSRRVGCFAYLETQKDQCQCVPV</sequence>
<dbReference type="GO" id="GO:0006644">
    <property type="term" value="P:phospholipid metabolic process"/>
    <property type="evidence" value="ECO:0007669"/>
    <property type="project" value="InterPro"/>
</dbReference>
<evidence type="ECO:0000313" key="2">
    <source>
        <dbReference type="Proteomes" id="UP000887565"/>
    </source>
</evidence>
<dbReference type="GO" id="GO:0005576">
    <property type="term" value="C:extracellular region"/>
    <property type="evidence" value="ECO:0007669"/>
    <property type="project" value="InterPro"/>
</dbReference>
<reference evidence="3" key="1">
    <citation type="submission" date="2022-11" db="UniProtKB">
        <authorList>
            <consortium name="WormBaseParasite"/>
        </authorList>
    </citation>
    <scope>IDENTIFICATION</scope>
</reference>